<dbReference type="CDD" id="cd02440">
    <property type="entry name" value="AdoMet_MTases"/>
    <property type="match status" value="1"/>
</dbReference>
<dbReference type="GeneID" id="65096418"/>
<keyword evidence="2" id="KW-0808">Transferase</keyword>
<protein>
    <submittedName>
        <fullName evidence="2">Methyltransferase domain-containing protein</fullName>
    </submittedName>
</protein>
<dbReference type="InterPro" id="IPR029063">
    <property type="entry name" value="SAM-dependent_MTases_sf"/>
</dbReference>
<dbReference type="InterPro" id="IPR025714">
    <property type="entry name" value="Methyltranfer_dom"/>
</dbReference>
<evidence type="ECO:0000259" key="1">
    <source>
        <dbReference type="Pfam" id="PF13847"/>
    </source>
</evidence>
<dbReference type="Gene3D" id="6.10.140.1580">
    <property type="match status" value="2"/>
</dbReference>
<keyword evidence="3" id="KW-1185">Reference proteome</keyword>
<reference evidence="2 3" key="1">
    <citation type="submission" date="2021-05" db="EMBL/GenBank/DDBJ databases">
        <title>A novel Methanospirillum isolate from a pyrite-forming mixed culture.</title>
        <authorList>
            <person name="Bunk B."/>
            <person name="Sproer C."/>
            <person name="Spring S."/>
            <person name="Pester M."/>
        </authorList>
    </citation>
    <scope>NUCLEOTIDE SEQUENCE [LARGE SCALE GENOMIC DNA]</scope>
    <source>
        <strain evidence="2 3">J.3.6.1-F.2.7.3</strain>
    </source>
</reference>
<evidence type="ECO:0000313" key="3">
    <source>
        <dbReference type="Proteomes" id="UP000680656"/>
    </source>
</evidence>
<keyword evidence="2" id="KW-0489">Methyltransferase</keyword>
<gene>
    <name evidence="2" type="ORF">KHC33_04500</name>
</gene>
<dbReference type="RefSeq" id="WP_214420559.1">
    <property type="nucleotide sequence ID" value="NZ_CP075546.1"/>
</dbReference>
<feature type="domain" description="Methyltransferase" evidence="1">
    <location>
        <begin position="36"/>
        <end position="143"/>
    </location>
</feature>
<accession>A0A8E7B2A5</accession>
<sequence>MSQSYVHGYSEREAQRLADQAGTLTHLIHHDSIFPKNSRILEAGCGTGAQTGILATLNPSCDFVSVDISTKSLDSARTRIHGMGLSNVIFQQVDILSPNISLGLFDHAVFCFVLEHLADPVGAIRKVMQMVKPGGTITAIEGDHGSVCFHPESEKALLTIQCQVILQERAGGDACIGRKLYPILVSSGLNHVTVSPRLVYADAGRPEMVTGFTKNTFIAMIEGVREPAIAAGLLTAEEWNKGIADLSRSALDDGTFSYTFYKGKGIVP</sequence>
<dbReference type="Pfam" id="PF13847">
    <property type="entry name" value="Methyltransf_31"/>
    <property type="match status" value="1"/>
</dbReference>
<dbReference type="KEGG" id="mrtj:KHC33_04500"/>
<dbReference type="Gene3D" id="3.40.50.150">
    <property type="entry name" value="Vaccinia Virus protein VP39"/>
    <property type="match status" value="1"/>
</dbReference>
<dbReference type="SUPFAM" id="SSF53335">
    <property type="entry name" value="S-adenosyl-L-methionine-dependent methyltransferases"/>
    <property type="match status" value="1"/>
</dbReference>
<dbReference type="AlphaFoldDB" id="A0A8E7B2A5"/>
<dbReference type="GO" id="GO:0008168">
    <property type="term" value="F:methyltransferase activity"/>
    <property type="evidence" value="ECO:0007669"/>
    <property type="project" value="UniProtKB-KW"/>
</dbReference>
<name>A0A8E7B2A5_9EURY</name>
<dbReference type="Proteomes" id="UP000680656">
    <property type="component" value="Chromosome"/>
</dbReference>
<dbReference type="GO" id="GO:0032259">
    <property type="term" value="P:methylation"/>
    <property type="evidence" value="ECO:0007669"/>
    <property type="project" value="UniProtKB-KW"/>
</dbReference>
<dbReference type="PANTHER" id="PTHR43861">
    <property type="entry name" value="TRANS-ACONITATE 2-METHYLTRANSFERASE-RELATED"/>
    <property type="match status" value="1"/>
</dbReference>
<organism evidence="2 3">
    <name type="scientific">Methanospirillum purgamenti</name>
    <dbReference type="NCBI Taxonomy" id="2834276"/>
    <lineage>
        <taxon>Archaea</taxon>
        <taxon>Methanobacteriati</taxon>
        <taxon>Methanobacteriota</taxon>
        <taxon>Stenosarchaea group</taxon>
        <taxon>Methanomicrobia</taxon>
        <taxon>Methanomicrobiales</taxon>
        <taxon>Methanospirillaceae</taxon>
        <taxon>Methanospirillum</taxon>
    </lineage>
</organism>
<dbReference type="PANTHER" id="PTHR43861:SF1">
    <property type="entry name" value="TRANS-ACONITATE 2-METHYLTRANSFERASE"/>
    <property type="match status" value="1"/>
</dbReference>
<proteinExistence type="predicted"/>
<dbReference type="EMBL" id="CP075546">
    <property type="protein sequence ID" value="QVV89771.1"/>
    <property type="molecule type" value="Genomic_DNA"/>
</dbReference>
<evidence type="ECO:0000313" key="2">
    <source>
        <dbReference type="EMBL" id="QVV89771.1"/>
    </source>
</evidence>